<dbReference type="PROSITE" id="PS00634">
    <property type="entry name" value="RIBOSOMAL_L30"/>
    <property type="match status" value="1"/>
</dbReference>
<evidence type="ECO:0000259" key="5">
    <source>
        <dbReference type="Pfam" id="PF08079"/>
    </source>
</evidence>
<dbReference type="InterPro" id="IPR035808">
    <property type="entry name" value="Ribosomal_uL30_euk_arc"/>
</dbReference>
<dbReference type="STRING" id="205917.A0A4Y9ZF99"/>
<dbReference type="EMBL" id="SEOQ01000008">
    <property type="protein sequence ID" value="TFY72667.1"/>
    <property type="molecule type" value="Genomic_DNA"/>
</dbReference>
<comment type="caution">
    <text evidence="6">The sequence shown here is derived from an EMBL/GenBank/DDBJ whole genome shotgun (WGS) entry which is preliminary data.</text>
</comment>
<dbReference type="InterPro" id="IPR018038">
    <property type="entry name" value="Ribosomal_uL30_CS"/>
</dbReference>
<dbReference type="Proteomes" id="UP000298327">
    <property type="component" value="Unassembled WGS sequence"/>
</dbReference>
<dbReference type="InterPro" id="IPR039699">
    <property type="entry name" value="Ribosomal_uL30"/>
</dbReference>
<keyword evidence="3" id="KW-0687">Ribonucleoprotein</keyword>
<dbReference type="Gene3D" id="3.30.1390.20">
    <property type="entry name" value="Ribosomal protein L30, ferredoxin-like fold domain"/>
    <property type="match status" value="1"/>
</dbReference>
<dbReference type="FunFam" id="3.30.1390.20:FF:000002">
    <property type="entry name" value="60S ribosomal protein L7"/>
    <property type="match status" value="1"/>
</dbReference>
<dbReference type="InterPro" id="IPR005998">
    <property type="entry name" value="Ribosomal_uL30_euk"/>
</dbReference>
<comment type="similarity">
    <text evidence="1">Belongs to the universal ribosomal protein uL30 family.</text>
</comment>
<dbReference type="FunFam" id="3.30.1390.20:FF:000003">
    <property type="entry name" value="60S ribosomal protein L7"/>
    <property type="match status" value="1"/>
</dbReference>
<evidence type="ECO:0000313" key="6">
    <source>
        <dbReference type="EMBL" id="TFY72667.1"/>
    </source>
</evidence>
<keyword evidence="7" id="KW-1185">Reference proteome</keyword>
<dbReference type="GO" id="GO:0003723">
    <property type="term" value="F:RNA binding"/>
    <property type="evidence" value="ECO:0007669"/>
    <property type="project" value="InterPro"/>
</dbReference>
<dbReference type="CDD" id="cd01657">
    <property type="entry name" value="Ribosomal_L7_archeal_euk"/>
    <property type="match status" value="1"/>
</dbReference>
<dbReference type="InterPro" id="IPR012988">
    <property type="entry name" value="Ribosomal_uL30_N_euk"/>
</dbReference>
<dbReference type="PANTHER" id="PTHR11524:SF16">
    <property type="entry name" value="LARGE RIBOSOMAL SUBUNIT PROTEIN UL30"/>
    <property type="match status" value="1"/>
</dbReference>
<evidence type="ECO:0000313" key="7">
    <source>
        <dbReference type="Proteomes" id="UP000298327"/>
    </source>
</evidence>
<gene>
    <name evidence="6" type="ORF">EVG20_g347</name>
</gene>
<feature type="domain" description="Large ribosomal subunit protein uL30 N-terminal eukaryotes" evidence="5">
    <location>
        <begin position="869"/>
        <end position="940"/>
    </location>
</feature>
<dbReference type="GO" id="GO:0022625">
    <property type="term" value="C:cytosolic large ribosomal subunit"/>
    <property type="evidence" value="ECO:0007669"/>
    <property type="project" value="TreeGrafter"/>
</dbReference>
<dbReference type="OrthoDB" id="2535907at2759"/>
<reference evidence="6 7" key="1">
    <citation type="submission" date="2019-02" db="EMBL/GenBank/DDBJ databases">
        <title>Genome sequencing of the rare red list fungi Dentipellis fragilis.</title>
        <authorList>
            <person name="Buettner E."/>
            <person name="Kellner H."/>
        </authorList>
    </citation>
    <scope>NUCLEOTIDE SEQUENCE [LARGE SCALE GENOMIC DNA]</scope>
    <source>
        <strain evidence="6 7">DSM 105465</strain>
    </source>
</reference>
<feature type="domain" description="Large ribosomal subunit protein uL30-like ferredoxin-like fold" evidence="4">
    <location>
        <begin position="945"/>
        <end position="995"/>
    </location>
</feature>
<dbReference type="GO" id="GO:0000463">
    <property type="term" value="P:maturation of LSU-rRNA from tricistronic rRNA transcript (SSU-rRNA, 5.8S rRNA, LSU-rRNA)"/>
    <property type="evidence" value="ECO:0007669"/>
    <property type="project" value="TreeGrafter"/>
</dbReference>
<dbReference type="Pfam" id="PF08079">
    <property type="entry name" value="Ribosomal_L30_N"/>
    <property type="match status" value="1"/>
</dbReference>
<evidence type="ECO:0008006" key="8">
    <source>
        <dbReference type="Google" id="ProtNLM"/>
    </source>
</evidence>
<evidence type="ECO:0000256" key="1">
    <source>
        <dbReference type="ARBA" id="ARBA00007594"/>
    </source>
</evidence>
<dbReference type="InterPro" id="IPR036919">
    <property type="entry name" value="Ribo_uL30_ferredoxin-like_sf"/>
</dbReference>
<keyword evidence="2" id="KW-0689">Ribosomal protein</keyword>
<dbReference type="NCBIfam" id="TIGR01310">
    <property type="entry name" value="uL30_euk"/>
    <property type="match status" value="1"/>
</dbReference>
<dbReference type="AlphaFoldDB" id="A0A4Y9ZF99"/>
<protein>
    <recommendedName>
        <fullName evidence="8">Ribosomal protein L30 ferredoxin-like fold domain-containing protein</fullName>
    </recommendedName>
</protein>
<evidence type="ECO:0000256" key="2">
    <source>
        <dbReference type="ARBA" id="ARBA00022980"/>
    </source>
</evidence>
<dbReference type="InterPro" id="IPR016082">
    <property type="entry name" value="Ribosomal_uL30_ferredoxin-like"/>
</dbReference>
<dbReference type="GO" id="GO:0003735">
    <property type="term" value="F:structural constituent of ribosome"/>
    <property type="evidence" value="ECO:0007669"/>
    <property type="project" value="TreeGrafter"/>
</dbReference>
<dbReference type="SUPFAM" id="SSF55129">
    <property type="entry name" value="Ribosomal protein L30p/L7e"/>
    <property type="match status" value="1"/>
</dbReference>
<organism evidence="6 7">
    <name type="scientific">Dentipellis fragilis</name>
    <dbReference type="NCBI Taxonomy" id="205917"/>
    <lineage>
        <taxon>Eukaryota</taxon>
        <taxon>Fungi</taxon>
        <taxon>Dikarya</taxon>
        <taxon>Basidiomycota</taxon>
        <taxon>Agaricomycotina</taxon>
        <taxon>Agaricomycetes</taxon>
        <taxon>Russulales</taxon>
        <taxon>Hericiaceae</taxon>
        <taxon>Dentipellis</taxon>
    </lineage>
</organism>
<evidence type="ECO:0000256" key="3">
    <source>
        <dbReference type="ARBA" id="ARBA00023274"/>
    </source>
</evidence>
<name>A0A4Y9ZF99_9AGAM</name>
<dbReference type="PANTHER" id="PTHR11524">
    <property type="entry name" value="60S RIBOSOMAL PROTEIN L7"/>
    <property type="match status" value="1"/>
</dbReference>
<accession>A0A4Y9ZF99</accession>
<evidence type="ECO:0000259" key="4">
    <source>
        <dbReference type="Pfam" id="PF00327"/>
    </source>
</evidence>
<dbReference type="Pfam" id="PF00327">
    <property type="entry name" value="Ribosomal_L30"/>
    <property type="match status" value="1"/>
</dbReference>
<proteinExistence type="inferred from homology"/>
<sequence>MATPFSSPSKGKAKEEDSLHTGWWELHPLLECQDRPIAWGSLSSTIFTAHPTQPIIYGRLFPSSKQFTVPAPAPVLNAPTTYYPPTTLTISPDDRWLFAYYSSREGSGLGCFWSRGVHVNDWNLKEWWPFARGAGVVTSAWLGHTRQWSIAPSGHASRLPPSGPPTPCSDPTLFVVTQDLQANVIYYRTGFPSVRILRCSLTQPDEMQENLSSANMPSASSSSQDVKTCVRAAIGVMYGEMSIIVAMHSRVIPAAHPPAFSSSLDMHLSLNMDQTLQPSELTGSADWRHWGEEPTIELCEVRLGFDGVAMSLSSNPLPPQMCDSEQLCSIVLTPSKPSSLSNASSPNRPQMHLVASFVDFGDYMSSPKSELVVFSLTNSSLATSSFSPWLCRRSNSRKFSSDVVTFMSRHHPGSSSDALLTGTVSTSVVLPRRKEKPKEVPIGRLQVFQLPGLEDDTRWQTRPILAPSTESVLCSLPFNVAISPNDSLLCSISPPSLFPSKLSIHLMPRNVESTHIPTSAEDNSKTFSEESRALVAAIRSRRTVADVVHNLSSPLTTLHHVESILYETLTLLQEGKVVGPVNWHVEEFGLLVDVYRSRARQAPNPDIEELNSRWKAAQDLCSVAACANAFEDCKDGDQWLIDFLEQLMRECILFQEGSSVEDVKPGLTLPPIFLHLLHPHAFRQLRVAVSAVGRFYEYVKKLNPSVENAQIAKGILVDFVDCSGLNLKELEVAMVAAADDVMLLNGEDLRRSLASCRPRLSLTTALHDIVRRMVDSGAINRPRLFIKPQDFVTGVSNFELVKDALNDRDRDIVSKGLLRSQGHNNVCLLQPAELRLRRENAVLGRVDYTTHPQAMAAHTTVPTVSDIEVPETLLKKRKQNEKAREERLVAAAEARKAAKAKRKVLFKRAESYVKEYLTQEREEIRLKRAVRASGDFYVPAQPKVYFVVRIRGINEIAPKPRKILQLLRLLQINNGVFVRVTKATQQMLRLIEPYVTYGEPNLKTVRELIYKRGYGKVNKQRIPLSNNAVIEESLGKFDILSVEDLVHEIFTVGPNFKQASNFLWPFKLSNPTGGWRTRKFKHYVEGGDFGNREDNINKLIRQMN</sequence>